<dbReference type="PRINTS" id="PR00507">
    <property type="entry name" value="N12N6MTFRASE"/>
</dbReference>
<dbReference type="InterPro" id="IPR022749">
    <property type="entry name" value="D12N6_MeTrfase_N"/>
</dbReference>
<protein>
    <recommendedName>
        <fullName evidence="2">site-specific DNA-methyltransferase (adenine-specific)</fullName>
        <ecNumber evidence="2">2.1.1.72</ecNumber>
    </recommendedName>
</protein>
<evidence type="ECO:0000259" key="8">
    <source>
        <dbReference type="Pfam" id="PF02384"/>
    </source>
</evidence>
<sequence>MTEKNTADIGFEKQIWNAACILRGNIDASEYKHVVLGLIFLKYISDCFDAKHKALVEEGEGFEEDIDEYEAENIFFVPQDARWDVVAAAAHTPEIGTVIDTAMREIEKYNKRLKNILPKNFARPELDKRRLGDIVDLFTNIKMVDENNEKDILGRTYEYCLQKFAEQEGKLAGEFYTPACVVRTLVEVLQPFNGRVYDPCCGSGGMFVQSAKFIENHSGNINNISVYGQDSNPTTWKMAQMNLAIRGIDADLGDIPADTFFNDRHPTLKADFVMANPPFNLSDWGGDKLKDDQRWKYGIPPAGNANFAWMQHMIWHLAPHGRMGMVLANGSLSSNSSGEGDIRKNIIIEDDLVDCIVAMPGQLFYTTQIPVCLWFLNKQKSQPKKTLFIDARKMGTMVTRKLRELTDDDIAKIANTYKAYTKGTLEDVQGFCAVVTTEDIKKQDYILTPGRYVGIEEQEDDGEPFEEKMTRLTSELSEMFKRSDELKKEIKKKLGAIGYDI</sequence>
<accession>A0A410QD78</accession>
<dbReference type="GO" id="GO:0008170">
    <property type="term" value="F:N-methyltransferase activity"/>
    <property type="evidence" value="ECO:0007669"/>
    <property type="project" value="InterPro"/>
</dbReference>
<dbReference type="GO" id="GO:0009007">
    <property type="term" value="F:site-specific DNA-methyltransferase (adenine-specific) activity"/>
    <property type="evidence" value="ECO:0007669"/>
    <property type="project" value="UniProtKB-EC"/>
</dbReference>
<dbReference type="EC" id="2.1.1.72" evidence="2"/>
<evidence type="ECO:0000256" key="5">
    <source>
        <dbReference type="ARBA" id="ARBA00022691"/>
    </source>
</evidence>
<dbReference type="GO" id="GO:0003677">
    <property type="term" value="F:DNA binding"/>
    <property type="evidence" value="ECO:0007669"/>
    <property type="project" value="InterPro"/>
</dbReference>
<feature type="domain" description="DNA methylase adenine-specific" evidence="8">
    <location>
        <begin position="149"/>
        <end position="461"/>
    </location>
</feature>
<name>A0A410QD78_9FIRM</name>
<dbReference type="OrthoDB" id="9814572at2"/>
<dbReference type="Gene3D" id="3.40.50.150">
    <property type="entry name" value="Vaccinia Virus protein VP39"/>
    <property type="match status" value="1"/>
</dbReference>
<dbReference type="Pfam" id="PF12161">
    <property type="entry name" value="HsdM_N"/>
    <property type="match status" value="1"/>
</dbReference>
<evidence type="ECO:0000313" key="10">
    <source>
        <dbReference type="EMBL" id="QAT61941.1"/>
    </source>
</evidence>
<dbReference type="PANTHER" id="PTHR42998">
    <property type="entry name" value="TYPE I RESTRICTION ENZYME HINDVIIP M PROTEIN-RELATED"/>
    <property type="match status" value="1"/>
</dbReference>
<gene>
    <name evidence="10" type="ORF">EQM13_10220</name>
</gene>
<dbReference type="GO" id="GO:0009307">
    <property type="term" value="P:DNA restriction-modification system"/>
    <property type="evidence" value="ECO:0007669"/>
    <property type="project" value="UniProtKB-KW"/>
</dbReference>
<dbReference type="PANTHER" id="PTHR42998:SF1">
    <property type="entry name" value="TYPE I RESTRICTION ENZYME HINDI METHYLASE SUBUNIT"/>
    <property type="match status" value="1"/>
</dbReference>
<evidence type="ECO:0000256" key="6">
    <source>
        <dbReference type="ARBA" id="ARBA00022747"/>
    </source>
</evidence>
<dbReference type="InterPro" id="IPR003356">
    <property type="entry name" value="DNA_methylase_A-5"/>
</dbReference>
<dbReference type="Pfam" id="PF02384">
    <property type="entry name" value="N6_Mtase"/>
    <property type="match status" value="1"/>
</dbReference>
<keyword evidence="4 10" id="KW-0808">Transferase</keyword>
<dbReference type="InterPro" id="IPR038333">
    <property type="entry name" value="T1MK-like_N_sf"/>
</dbReference>
<keyword evidence="5" id="KW-0949">S-adenosyl-L-methionine</keyword>
<comment type="similarity">
    <text evidence="1">Belongs to the N(4)/N(6)-methyltransferase family.</text>
</comment>
<dbReference type="SUPFAM" id="SSF53335">
    <property type="entry name" value="S-adenosyl-L-methionine-dependent methyltransferases"/>
    <property type="match status" value="1"/>
</dbReference>
<evidence type="ECO:0000256" key="4">
    <source>
        <dbReference type="ARBA" id="ARBA00022679"/>
    </source>
</evidence>
<dbReference type="KEGG" id="spoa:EQM13_10220"/>
<comment type="catalytic activity">
    <reaction evidence="7">
        <text>a 2'-deoxyadenosine in DNA + S-adenosyl-L-methionine = an N(6)-methyl-2'-deoxyadenosine in DNA + S-adenosyl-L-homocysteine + H(+)</text>
        <dbReference type="Rhea" id="RHEA:15197"/>
        <dbReference type="Rhea" id="RHEA-COMP:12418"/>
        <dbReference type="Rhea" id="RHEA-COMP:12419"/>
        <dbReference type="ChEBI" id="CHEBI:15378"/>
        <dbReference type="ChEBI" id="CHEBI:57856"/>
        <dbReference type="ChEBI" id="CHEBI:59789"/>
        <dbReference type="ChEBI" id="CHEBI:90615"/>
        <dbReference type="ChEBI" id="CHEBI:90616"/>
        <dbReference type="EC" id="2.1.1.72"/>
    </reaction>
</comment>
<evidence type="ECO:0000256" key="2">
    <source>
        <dbReference type="ARBA" id="ARBA00011900"/>
    </source>
</evidence>
<dbReference type="Proteomes" id="UP000287969">
    <property type="component" value="Chromosome"/>
</dbReference>
<dbReference type="InterPro" id="IPR029063">
    <property type="entry name" value="SAM-dependent_MTases_sf"/>
</dbReference>
<dbReference type="RefSeq" id="WP_114219272.1">
    <property type="nucleotide sequence ID" value="NZ_CP035282.1"/>
</dbReference>
<keyword evidence="3 10" id="KW-0489">Methyltransferase</keyword>
<reference evidence="11" key="1">
    <citation type="submission" date="2019-01" db="EMBL/GenBank/DDBJ databases">
        <title>Draft genomes of a novel of Sporanaerobacter strains.</title>
        <authorList>
            <person name="Ma S."/>
        </authorList>
    </citation>
    <scope>NUCLEOTIDE SEQUENCE [LARGE SCALE GENOMIC DNA]</scope>
    <source>
        <strain evidence="11">NJN-17</strain>
    </source>
</reference>
<dbReference type="Gene3D" id="1.20.1260.30">
    <property type="match status" value="1"/>
</dbReference>
<dbReference type="AlphaFoldDB" id="A0A410QD78"/>
<dbReference type="REBASE" id="297407">
    <property type="entry name" value="M.SspNJN17ORF10220P"/>
</dbReference>
<evidence type="ECO:0000313" key="11">
    <source>
        <dbReference type="Proteomes" id="UP000287969"/>
    </source>
</evidence>
<evidence type="ECO:0000256" key="3">
    <source>
        <dbReference type="ARBA" id="ARBA00022603"/>
    </source>
</evidence>
<evidence type="ECO:0000259" key="9">
    <source>
        <dbReference type="Pfam" id="PF12161"/>
    </source>
</evidence>
<keyword evidence="6" id="KW-0680">Restriction system</keyword>
<evidence type="ECO:0000256" key="7">
    <source>
        <dbReference type="ARBA" id="ARBA00047942"/>
    </source>
</evidence>
<dbReference type="InterPro" id="IPR052916">
    <property type="entry name" value="Type-I_RE_MTase_Subunit"/>
</dbReference>
<dbReference type="EMBL" id="CP035282">
    <property type="protein sequence ID" value="QAT61941.1"/>
    <property type="molecule type" value="Genomic_DNA"/>
</dbReference>
<keyword evidence="11" id="KW-1185">Reference proteome</keyword>
<organism evidence="10 11">
    <name type="scientific">Acidilutibacter cellobiosedens</name>
    <dbReference type="NCBI Taxonomy" id="2507161"/>
    <lineage>
        <taxon>Bacteria</taxon>
        <taxon>Bacillati</taxon>
        <taxon>Bacillota</taxon>
        <taxon>Tissierellia</taxon>
        <taxon>Tissierellales</taxon>
        <taxon>Acidilutibacteraceae</taxon>
        <taxon>Acidilutibacter</taxon>
    </lineage>
</organism>
<feature type="domain" description="N6 adenine-specific DNA methyltransferase N-terminal" evidence="9">
    <location>
        <begin position="12"/>
        <end position="138"/>
    </location>
</feature>
<dbReference type="GO" id="GO:0032259">
    <property type="term" value="P:methylation"/>
    <property type="evidence" value="ECO:0007669"/>
    <property type="project" value="UniProtKB-KW"/>
</dbReference>
<evidence type="ECO:0000256" key="1">
    <source>
        <dbReference type="ARBA" id="ARBA00006594"/>
    </source>
</evidence>
<proteinExistence type="inferred from homology"/>